<protein>
    <submittedName>
        <fullName evidence="2">SnoaL-like domain-containing protein</fullName>
    </submittedName>
</protein>
<gene>
    <name evidence="2" type="ORF">APR03_002652</name>
</gene>
<feature type="domain" description="SnoaL-like" evidence="1">
    <location>
        <begin position="11"/>
        <end position="149"/>
    </location>
</feature>
<dbReference type="Pfam" id="PF13577">
    <property type="entry name" value="SnoaL_4"/>
    <property type="match status" value="1"/>
</dbReference>
<dbReference type="SUPFAM" id="SSF54427">
    <property type="entry name" value="NTF2-like"/>
    <property type="match status" value="1"/>
</dbReference>
<dbReference type="RefSeq" id="WP_253836367.1">
    <property type="nucleotide sequence ID" value="NZ_JAMTCS010000008.1"/>
</dbReference>
<accession>A0A9X2GB96</accession>
<dbReference type="InterPro" id="IPR037401">
    <property type="entry name" value="SnoaL-like"/>
</dbReference>
<dbReference type="Proteomes" id="UP001139493">
    <property type="component" value="Unassembled WGS sequence"/>
</dbReference>
<dbReference type="AlphaFoldDB" id="A0A9X2GB96"/>
<dbReference type="Gene3D" id="3.10.450.50">
    <property type="match status" value="1"/>
</dbReference>
<reference evidence="2" key="1">
    <citation type="submission" date="2022-06" db="EMBL/GenBank/DDBJ databases">
        <title>Genomic Encyclopedia of Archaeal and Bacterial Type Strains, Phase II (KMG-II): from individual species to whole genera.</title>
        <authorList>
            <person name="Goeker M."/>
        </authorList>
    </citation>
    <scope>NUCLEOTIDE SEQUENCE</scope>
    <source>
        <strain evidence="2">DSM 26652</strain>
    </source>
</reference>
<dbReference type="EMBL" id="JAMTCS010000008">
    <property type="protein sequence ID" value="MCP2265296.1"/>
    <property type="molecule type" value="Genomic_DNA"/>
</dbReference>
<evidence type="ECO:0000313" key="3">
    <source>
        <dbReference type="Proteomes" id="UP001139493"/>
    </source>
</evidence>
<evidence type="ECO:0000259" key="1">
    <source>
        <dbReference type="Pfam" id="PF13577"/>
    </source>
</evidence>
<proteinExistence type="predicted"/>
<comment type="caution">
    <text evidence="2">The sequence shown here is derived from an EMBL/GenBank/DDBJ whole genome shotgun (WGS) entry which is preliminary data.</text>
</comment>
<keyword evidence="3" id="KW-1185">Reference proteome</keyword>
<organism evidence="2 3">
    <name type="scientific">Promicromonospora thailandica</name>
    <dbReference type="NCBI Taxonomy" id="765201"/>
    <lineage>
        <taxon>Bacteria</taxon>
        <taxon>Bacillati</taxon>
        <taxon>Actinomycetota</taxon>
        <taxon>Actinomycetes</taxon>
        <taxon>Micrococcales</taxon>
        <taxon>Promicromonosporaceae</taxon>
        <taxon>Promicromonospora</taxon>
    </lineage>
</organism>
<dbReference type="InterPro" id="IPR032710">
    <property type="entry name" value="NTF2-like_dom_sf"/>
</dbReference>
<sequence>MTGPQEAPLGVADRLAVADVVAALAHAQDDQDWAALRRLLDDEVVLDLSTHQAGSPPTPMAADDLVALARRTLAGFDVTHHSTSNVSTSGLVVREQVGEVRCRAHVVAYHHVPADLPSDRGLVDHCTMRGYWELVLRRRDDRWVIARWTVLRTAPWEGSPDVYTRAAARAARS</sequence>
<name>A0A9X2GB96_9MICO</name>
<evidence type="ECO:0000313" key="2">
    <source>
        <dbReference type="EMBL" id="MCP2265296.1"/>
    </source>
</evidence>